<protein>
    <submittedName>
        <fullName evidence="2">Uncharacterized protein</fullName>
    </submittedName>
</protein>
<dbReference type="AlphaFoldDB" id="A0A645GM79"/>
<proteinExistence type="predicted"/>
<organism evidence="2">
    <name type="scientific">bioreactor metagenome</name>
    <dbReference type="NCBI Taxonomy" id="1076179"/>
    <lineage>
        <taxon>unclassified sequences</taxon>
        <taxon>metagenomes</taxon>
        <taxon>ecological metagenomes</taxon>
    </lineage>
</organism>
<feature type="region of interest" description="Disordered" evidence="1">
    <location>
        <begin position="57"/>
        <end position="80"/>
    </location>
</feature>
<accession>A0A645GM79</accession>
<evidence type="ECO:0000313" key="2">
    <source>
        <dbReference type="EMBL" id="MPN26979.1"/>
    </source>
</evidence>
<sequence length="80" mass="9237">MLEEVGIQLLVFHRCIGLHVVAELLDFQIDTLSLQRVLDVIEDFGVRHGRGAHLEHVSSLDRQRQSGNSDSRESFLQHWF</sequence>
<evidence type="ECO:0000256" key="1">
    <source>
        <dbReference type="SAM" id="MobiDB-lite"/>
    </source>
</evidence>
<gene>
    <name evidence="2" type="ORF">SDC9_174406</name>
</gene>
<dbReference type="EMBL" id="VSSQ01076708">
    <property type="protein sequence ID" value="MPN26979.1"/>
    <property type="molecule type" value="Genomic_DNA"/>
</dbReference>
<comment type="caution">
    <text evidence="2">The sequence shown here is derived from an EMBL/GenBank/DDBJ whole genome shotgun (WGS) entry which is preliminary data.</text>
</comment>
<reference evidence="2" key="1">
    <citation type="submission" date="2019-08" db="EMBL/GenBank/DDBJ databases">
        <authorList>
            <person name="Kucharzyk K."/>
            <person name="Murdoch R.W."/>
            <person name="Higgins S."/>
            <person name="Loffler F."/>
        </authorList>
    </citation>
    <scope>NUCLEOTIDE SEQUENCE</scope>
</reference>
<name>A0A645GM79_9ZZZZ</name>